<dbReference type="PROSITE" id="PS00092">
    <property type="entry name" value="N6_MTASE"/>
    <property type="match status" value="1"/>
</dbReference>
<keyword evidence="5 6" id="KW-0949">S-adenosyl-L-methionine</keyword>
<evidence type="ECO:0000256" key="4">
    <source>
        <dbReference type="ARBA" id="ARBA00022679"/>
    </source>
</evidence>
<keyword evidence="2 6" id="KW-0698">rRNA processing</keyword>
<evidence type="ECO:0000256" key="1">
    <source>
        <dbReference type="ARBA" id="ARBA00022490"/>
    </source>
</evidence>
<evidence type="ECO:0000256" key="6">
    <source>
        <dbReference type="HAMAP-Rule" id="MF_01862"/>
    </source>
</evidence>
<evidence type="ECO:0000259" key="8">
    <source>
        <dbReference type="Pfam" id="PF08468"/>
    </source>
</evidence>
<dbReference type="Pfam" id="PF08468">
    <property type="entry name" value="MTS_N"/>
    <property type="match status" value="1"/>
</dbReference>
<dbReference type="InterPro" id="IPR013675">
    <property type="entry name" value="Mtase_sm_N"/>
</dbReference>
<accession>A0A0A2XMA5</accession>
<sequence length="334" mass="37346">MSLTPESQLLQRHLDLFENENVLFLGNVQDDFPAQCRTLAKQIKVVSYYFDYVRHAKNPTEFTLEAAYQGASLIVFYWGKNKQECLFQLTQILSQAPVGQKMLLVGENRGGVRSAEKFCDELGDIHKIDSARRCSLYYFELQKPVQFALSDWWKQYSLPQLLQLTIYALPGVFSSGELDQGTDLLLSTLQQPIQGKVLDVGCGAGVIGAYLKFHSPQIDLTMSDIHAMAIASATQTLQQNQLQGSVIASDVFSHINDKFDLIISNPPFHSGLDTAYQAVETLITEAKQHLNRGGELRIVANAFLPYPDLLDLCFGTHQVLAKTGKFKVYCVKNA</sequence>
<dbReference type="GO" id="GO:0003676">
    <property type="term" value="F:nucleic acid binding"/>
    <property type="evidence" value="ECO:0007669"/>
    <property type="project" value="InterPro"/>
</dbReference>
<dbReference type="SUPFAM" id="SSF53335">
    <property type="entry name" value="S-adenosyl-L-methionine-dependent methyltransferases"/>
    <property type="match status" value="1"/>
</dbReference>
<evidence type="ECO:0000313" key="10">
    <source>
        <dbReference type="Proteomes" id="UP000030526"/>
    </source>
</evidence>
<proteinExistence type="inferred from homology"/>
<gene>
    <name evidence="6" type="primary">rsmC</name>
    <name evidence="9" type="ORF">JP32_02430</name>
</gene>
<dbReference type="InterPro" id="IPR002052">
    <property type="entry name" value="DNA_methylase_N6_adenine_CS"/>
</dbReference>
<dbReference type="GO" id="GO:0005737">
    <property type="term" value="C:cytoplasm"/>
    <property type="evidence" value="ECO:0007669"/>
    <property type="project" value="UniProtKB-SubCell"/>
</dbReference>
<organism evidence="9 10">
    <name type="scientific">Gallibacterium anatis</name>
    <dbReference type="NCBI Taxonomy" id="750"/>
    <lineage>
        <taxon>Bacteria</taxon>
        <taxon>Pseudomonadati</taxon>
        <taxon>Pseudomonadota</taxon>
        <taxon>Gammaproteobacteria</taxon>
        <taxon>Pasteurellales</taxon>
        <taxon>Pasteurellaceae</taxon>
        <taxon>Gallibacterium</taxon>
    </lineage>
</organism>
<comment type="similarity">
    <text evidence="6">Belongs to the methyltransferase superfamily. RsmC family.</text>
</comment>
<reference evidence="9 10" key="1">
    <citation type="submission" date="2014-08" db="EMBL/GenBank/DDBJ databases">
        <title>Chaperone-usher fimbriae in a diverse selection of Gallibacterium genomes.</title>
        <authorList>
            <person name="Kudirkiene E."/>
            <person name="Bager R.J."/>
            <person name="Johnson T.J."/>
            <person name="Bojesen A.M."/>
        </authorList>
    </citation>
    <scope>NUCLEOTIDE SEQUENCE [LARGE SCALE GENOMIC DNA]</scope>
    <source>
        <strain evidence="9 10">20558/3kl.</strain>
    </source>
</reference>
<evidence type="ECO:0000256" key="2">
    <source>
        <dbReference type="ARBA" id="ARBA00022552"/>
    </source>
</evidence>
<comment type="subunit">
    <text evidence="6">Monomer.</text>
</comment>
<dbReference type="InterPro" id="IPR046977">
    <property type="entry name" value="RsmC/RlmG"/>
</dbReference>
<feature type="domain" description="Methyltransferase small" evidence="7">
    <location>
        <begin position="164"/>
        <end position="329"/>
    </location>
</feature>
<dbReference type="PANTHER" id="PTHR47816">
    <property type="entry name" value="RIBOSOMAL RNA SMALL SUBUNIT METHYLTRANSFERASE C"/>
    <property type="match status" value="1"/>
</dbReference>
<dbReference type="NCBIfam" id="NF007023">
    <property type="entry name" value="PRK09489.1"/>
    <property type="match status" value="1"/>
</dbReference>
<dbReference type="EC" id="2.1.1.172" evidence="6"/>
<comment type="caution">
    <text evidence="9">The sequence shown here is derived from an EMBL/GenBank/DDBJ whole genome shotgun (WGS) entry which is preliminary data.</text>
</comment>
<dbReference type="Gene3D" id="3.40.50.150">
    <property type="entry name" value="Vaccinia Virus protein VP39"/>
    <property type="match status" value="2"/>
</dbReference>
<evidence type="ECO:0000313" key="9">
    <source>
        <dbReference type="EMBL" id="KGQ33333.1"/>
    </source>
</evidence>
<dbReference type="InterPro" id="IPR023543">
    <property type="entry name" value="rRNA_ssu_MeTfrase_C"/>
</dbReference>
<dbReference type="Pfam" id="PF05175">
    <property type="entry name" value="MTS"/>
    <property type="match status" value="1"/>
</dbReference>
<comment type="function">
    <text evidence="6">Specifically methylates the guanine in position 1207 of 16S rRNA in the 30S particle.</text>
</comment>
<keyword evidence="4 6" id="KW-0808">Transferase</keyword>
<protein>
    <recommendedName>
        <fullName evidence="6">Ribosomal RNA small subunit methyltransferase C</fullName>
        <ecNumber evidence="6">2.1.1.172</ecNumber>
    </recommendedName>
    <alternativeName>
        <fullName evidence="6">16S rRNA m2G1207 methyltransferase</fullName>
    </alternativeName>
    <alternativeName>
        <fullName evidence="6">rRNA (guanine-N(2)-)-methyltransferase RsmC</fullName>
    </alternativeName>
</protein>
<dbReference type="Proteomes" id="UP000030526">
    <property type="component" value="Unassembled WGS sequence"/>
</dbReference>
<dbReference type="InterPro" id="IPR029063">
    <property type="entry name" value="SAM-dependent_MTases_sf"/>
</dbReference>
<dbReference type="HAMAP" id="MF_01862">
    <property type="entry name" value="16SrRNA_methyltr_C"/>
    <property type="match status" value="1"/>
</dbReference>
<keyword evidence="3 6" id="KW-0489">Methyltransferase</keyword>
<evidence type="ECO:0000256" key="3">
    <source>
        <dbReference type="ARBA" id="ARBA00022603"/>
    </source>
</evidence>
<dbReference type="EMBL" id="JPXS01000014">
    <property type="protein sequence ID" value="KGQ33333.1"/>
    <property type="molecule type" value="Genomic_DNA"/>
</dbReference>
<keyword evidence="1 6" id="KW-0963">Cytoplasm</keyword>
<feature type="domain" description="Methyltransferase small N-terminal" evidence="8">
    <location>
        <begin position="7"/>
        <end position="156"/>
    </location>
</feature>
<dbReference type="InterPro" id="IPR007848">
    <property type="entry name" value="Small_mtfrase_dom"/>
</dbReference>
<dbReference type="GO" id="GO:0052914">
    <property type="term" value="F:16S rRNA (guanine(1207)-N(2))-methyltransferase activity"/>
    <property type="evidence" value="ECO:0007669"/>
    <property type="project" value="UniProtKB-EC"/>
</dbReference>
<evidence type="ECO:0000259" key="7">
    <source>
        <dbReference type="Pfam" id="PF05175"/>
    </source>
</evidence>
<evidence type="ECO:0000256" key="5">
    <source>
        <dbReference type="ARBA" id="ARBA00022691"/>
    </source>
</evidence>
<dbReference type="CDD" id="cd02440">
    <property type="entry name" value="AdoMet_MTases"/>
    <property type="match status" value="1"/>
</dbReference>
<dbReference type="RefSeq" id="WP_039083514.1">
    <property type="nucleotide sequence ID" value="NZ_JPXS01000014.1"/>
</dbReference>
<comment type="subcellular location">
    <subcellularLocation>
        <location evidence="6">Cytoplasm</location>
    </subcellularLocation>
</comment>
<dbReference type="PANTHER" id="PTHR47816:SF4">
    <property type="entry name" value="RIBOSOMAL RNA SMALL SUBUNIT METHYLTRANSFERASE C"/>
    <property type="match status" value="1"/>
</dbReference>
<dbReference type="AlphaFoldDB" id="A0A0A2XMA5"/>
<name>A0A0A2XMA5_9PAST</name>
<comment type="catalytic activity">
    <reaction evidence="6">
        <text>guanosine(1207) in 16S rRNA + S-adenosyl-L-methionine = N(2)-methylguanosine(1207) in 16S rRNA + S-adenosyl-L-homocysteine + H(+)</text>
        <dbReference type="Rhea" id="RHEA:42736"/>
        <dbReference type="Rhea" id="RHEA-COMP:10213"/>
        <dbReference type="Rhea" id="RHEA-COMP:10214"/>
        <dbReference type="ChEBI" id="CHEBI:15378"/>
        <dbReference type="ChEBI" id="CHEBI:57856"/>
        <dbReference type="ChEBI" id="CHEBI:59789"/>
        <dbReference type="ChEBI" id="CHEBI:74269"/>
        <dbReference type="ChEBI" id="CHEBI:74481"/>
        <dbReference type="EC" id="2.1.1.172"/>
    </reaction>
</comment>